<organism evidence="14 15">
    <name type="scientific">Panagrolaimus superbus</name>
    <dbReference type="NCBI Taxonomy" id="310955"/>
    <lineage>
        <taxon>Eukaryota</taxon>
        <taxon>Metazoa</taxon>
        <taxon>Ecdysozoa</taxon>
        <taxon>Nematoda</taxon>
        <taxon>Chromadorea</taxon>
        <taxon>Rhabditida</taxon>
        <taxon>Tylenchina</taxon>
        <taxon>Panagrolaimomorpha</taxon>
        <taxon>Panagrolaimoidea</taxon>
        <taxon>Panagrolaimidae</taxon>
        <taxon>Panagrolaimus</taxon>
    </lineage>
</organism>
<dbReference type="InterPro" id="IPR001841">
    <property type="entry name" value="Znf_RING"/>
</dbReference>
<evidence type="ECO:0000256" key="2">
    <source>
        <dbReference type="ARBA" id="ARBA00005561"/>
    </source>
</evidence>
<keyword evidence="9 11" id="KW-0472">Membrane</keyword>
<dbReference type="SUPFAM" id="SSF57850">
    <property type="entry name" value="RING/U-box"/>
    <property type="match status" value="1"/>
</dbReference>
<evidence type="ECO:0000259" key="13">
    <source>
        <dbReference type="PROSITE" id="PS50089"/>
    </source>
</evidence>
<dbReference type="GO" id="GO:0016020">
    <property type="term" value="C:membrane"/>
    <property type="evidence" value="ECO:0007669"/>
    <property type="project" value="UniProtKB-SubCell"/>
</dbReference>
<evidence type="ECO:0000313" key="15">
    <source>
        <dbReference type="WBParaSite" id="PSU_v2.g14688.t1"/>
    </source>
</evidence>
<evidence type="ECO:0000256" key="8">
    <source>
        <dbReference type="ARBA" id="ARBA00022989"/>
    </source>
</evidence>
<evidence type="ECO:0000256" key="3">
    <source>
        <dbReference type="ARBA" id="ARBA00013701"/>
    </source>
</evidence>
<feature type="compositionally biased region" description="Low complexity" evidence="12">
    <location>
        <begin position="143"/>
        <end position="155"/>
    </location>
</feature>
<dbReference type="InterPro" id="IPR058731">
    <property type="entry name" value="Znf-B_box_ZFPL1-like"/>
</dbReference>
<comment type="similarity">
    <text evidence="2 11">Belongs to the ZFPL1 family.</text>
</comment>
<dbReference type="Pfam" id="PF25998">
    <property type="entry name" value="U-box_ZFPL1"/>
    <property type="match status" value="1"/>
</dbReference>
<keyword evidence="5 11" id="KW-0479">Metal-binding</keyword>
<keyword evidence="6 10" id="KW-0863">Zinc-finger</keyword>
<accession>A0A914Y7G2</accession>
<reference evidence="15" key="1">
    <citation type="submission" date="2022-11" db="UniProtKB">
        <authorList>
            <consortium name="WormBaseParasite"/>
        </authorList>
    </citation>
    <scope>IDENTIFICATION</scope>
</reference>
<evidence type="ECO:0000256" key="1">
    <source>
        <dbReference type="ARBA" id="ARBA00004167"/>
    </source>
</evidence>
<feature type="region of interest" description="Disordered" evidence="12">
    <location>
        <begin position="195"/>
        <end position="226"/>
    </location>
</feature>
<protein>
    <recommendedName>
        <fullName evidence="3 11">Zinc finger protein-like 1 homolog</fullName>
    </recommendedName>
</protein>
<dbReference type="AlphaFoldDB" id="A0A914Y7G2"/>
<dbReference type="GO" id="GO:0005794">
    <property type="term" value="C:Golgi apparatus"/>
    <property type="evidence" value="ECO:0007669"/>
    <property type="project" value="TreeGrafter"/>
</dbReference>
<evidence type="ECO:0000256" key="9">
    <source>
        <dbReference type="ARBA" id="ARBA00023136"/>
    </source>
</evidence>
<dbReference type="InterPro" id="IPR039043">
    <property type="entry name" value="ZFPL1"/>
</dbReference>
<dbReference type="InterPro" id="IPR013083">
    <property type="entry name" value="Znf_RING/FYVE/PHD"/>
</dbReference>
<feature type="compositionally biased region" description="Basic and acidic residues" evidence="12">
    <location>
        <begin position="198"/>
        <end position="226"/>
    </location>
</feature>
<evidence type="ECO:0000256" key="10">
    <source>
        <dbReference type="PROSITE-ProRule" id="PRU00175"/>
    </source>
</evidence>
<dbReference type="InterPro" id="IPR058730">
    <property type="entry name" value="U-box_ZFPL1-like"/>
</dbReference>
<dbReference type="WBParaSite" id="PSU_v2.g14688.t1">
    <property type="protein sequence ID" value="PSU_v2.g14688.t1"/>
    <property type="gene ID" value="PSU_v2.g14688"/>
</dbReference>
<feature type="transmembrane region" description="Helical" evidence="11">
    <location>
        <begin position="243"/>
        <end position="261"/>
    </location>
</feature>
<keyword evidence="14" id="KW-1185">Reference proteome</keyword>
<sequence length="289" mass="32601">MGLCKCSLRRVTNLFCFEHRVNVCESCLISNHESCVVQTYVAWLTDSDYDPNCLLCSQTLHKTETIRLKCFHVFHWDCLNARMSQLPLNSASYKCPSCLDNIFPSQNQTSPVIEKLKSRLSSVNWGRNGLGLDMRPEYDTQITPQHTHQQQSHLQNPSSLPASGRATPALSARDHETAYSVNIENPIEMNTFTSRSKGHAEDKRPLLNHNPHDEDHPDQKYAKRLGGERHVQIRSVPRSVKRIAAIAIIAAIVIVIFLTIGRHSGDPDNNPLFDPHANPNIRIADSNHV</sequence>
<evidence type="ECO:0000313" key="14">
    <source>
        <dbReference type="Proteomes" id="UP000887577"/>
    </source>
</evidence>
<name>A0A914Y7G2_9BILA</name>
<feature type="region of interest" description="Disordered" evidence="12">
    <location>
        <begin position="143"/>
        <end position="172"/>
    </location>
</feature>
<evidence type="ECO:0000256" key="4">
    <source>
        <dbReference type="ARBA" id="ARBA00022692"/>
    </source>
</evidence>
<feature type="domain" description="RING-type" evidence="13">
    <location>
        <begin position="53"/>
        <end position="98"/>
    </location>
</feature>
<dbReference type="GO" id="GO:0008270">
    <property type="term" value="F:zinc ion binding"/>
    <property type="evidence" value="ECO:0007669"/>
    <property type="project" value="UniProtKB-UniRule"/>
</dbReference>
<dbReference type="PROSITE" id="PS50089">
    <property type="entry name" value="ZF_RING_2"/>
    <property type="match status" value="1"/>
</dbReference>
<dbReference type="Gene3D" id="3.30.40.10">
    <property type="entry name" value="Zinc/RING finger domain, C3HC4 (zinc finger)"/>
    <property type="match status" value="1"/>
</dbReference>
<proteinExistence type="inferred from homology"/>
<dbReference type="SMART" id="SM00184">
    <property type="entry name" value="RING"/>
    <property type="match status" value="1"/>
</dbReference>
<dbReference type="Proteomes" id="UP000887577">
    <property type="component" value="Unplaced"/>
</dbReference>
<evidence type="ECO:0000256" key="5">
    <source>
        <dbReference type="ARBA" id="ARBA00022723"/>
    </source>
</evidence>
<keyword evidence="8 11" id="KW-1133">Transmembrane helix</keyword>
<dbReference type="Pfam" id="PF25993">
    <property type="entry name" value="zf-B_box_ZFPL1"/>
    <property type="match status" value="1"/>
</dbReference>
<dbReference type="PANTHER" id="PTHR12981:SF0">
    <property type="entry name" value="ZINC FINGER PROTEIN-LIKE 1"/>
    <property type="match status" value="1"/>
</dbReference>
<feature type="region of interest" description="Disordered" evidence="12">
    <location>
        <begin position="270"/>
        <end position="289"/>
    </location>
</feature>
<comment type="subcellular location">
    <subcellularLocation>
        <location evidence="1 11">Membrane</location>
        <topology evidence="1 11">Single-pass membrane protein</topology>
    </subcellularLocation>
</comment>
<keyword evidence="4 11" id="KW-0812">Transmembrane</keyword>
<evidence type="ECO:0000256" key="11">
    <source>
        <dbReference type="RuleBase" id="RU369078"/>
    </source>
</evidence>
<evidence type="ECO:0000256" key="12">
    <source>
        <dbReference type="SAM" id="MobiDB-lite"/>
    </source>
</evidence>
<keyword evidence="7 11" id="KW-0862">Zinc</keyword>
<evidence type="ECO:0000256" key="7">
    <source>
        <dbReference type="ARBA" id="ARBA00022833"/>
    </source>
</evidence>
<dbReference type="PANTHER" id="PTHR12981">
    <property type="entry name" value="ZINC FINGER PROTEIN-LIKE 1"/>
    <property type="match status" value="1"/>
</dbReference>
<evidence type="ECO:0000256" key="6">
    <source>
        <dbReference type="ARBA" id="ARBA00022771"/>
    </source>
</evidence>